<evidence type="ECO:0000313" key="2">
    <source>
        <dbReference type="EMBL" id="UPU36631.1"/>
    </source>
</evidence>
<reference evidence="2" key="3">
    <citation type="submission" date="2022-04" db="EMBL/GenBank/DDBJ databases">
        <authorList>
            <person name="Liu G."/>
        </authorList>
    </citation>
    <scope>NUCLEOTIDE SEQUENCE</scope>
    <source>
        <strain evidence="2">RG22</strain>
    </source>
</reference>
<evidence type="ECO:0000313" key="3">
    <source>
        <dbReference type="Proteomes" id="UP000568888"/>
    </source>
</evidence>
<organism evidence="1 3">
    <name type="scientific">Geomonas paludis</name>
    <dbReference type="NCBI Taxonomy" id="2740185"/>
    <lineage>
        <taxon>Bacteria</taxon>
        <taxon>Pseudomonadati</taxon>
        <taxon>Thermodesulfobacteriota</taxon>
        <taxon>Desulfuromonadia</taxon>
        <taxon>Geobacterales</taxon>
        <taxon>Geobacteraceae</taxon>
        <taxon>Geomonas</taxon>
    </lineage>
</organism>
<accession>A0A6V8N1F5</accession>
<dbReference type="InterPro" id="IPR017601">
    <property type="entry name" value="DGQHR-contain_dom"/>
</dbReference>
<proteinExistence type="predicted"/>
<dbReference type="EMBL" id="CP096574">
    <property type="protein sequence ID" value="UPU36631.1"/>
    <property type="molecule type" value="Genomic_DNA"/>
</dbReference>
<dbReference type="NCBIfam" id="NF041060">
    <property type="entry name" value="DpdB"/>
    <property type="match status" value="1"/>
</dbReference>
<dbReference type="EMBL" id="BLXY01000013">
    <property type="protein sequence ID" value="GFO65894.1"/>
    <property type="molecule type" value="Genomic_DNA"/>
</dbReference>
<dbReference type="Proteomes" id="UP000831485">
    <property type="component" value="Chromosome"/>
</dbReference>
<evidence type="ECO:0000313" key="4">
    <source>
        <dbReference type="Proteomes" id="UP000831485"/>
    </source>
</evidence>
<protein>
    <submittedName>
        <fullName evidence="2">DGQHR domain-containing protein</fullName>
    </submittedName>
</protein>
<reference evidence="3" key="1">
    <citation type="submission" date="2020-06" db="EMBL/GenBank/DDBJ databases">
        <title>Draft genomic sequecing of Geomonas sp. Red736.</title>
        <authorList>
            <person name="Itoh H."/>
            <person name="Xu Z.X."/>
            <person name="Ushijima N."/>
            <person name="Masuda Y."/>
            <person name="Shiratori Y."/>
            <person name="Senoo K."/>
        </authorList>
    </citation>
    <scope>NUCLEOTIDE SEQUENCE [LARGE SCALE GENOMIC DNA]</scope>
    <source>
        <strain evidence="3">Red736</strain>
    </source>
</reference>
<name>A0A6V8N1F5_9BACT</name>
<dbReference type="Pfam" id="PF14072">
    <property type="entry name" value="DndB"/>
    <property type="match status" value="1"/>
</dbReference>
<dbReference type="AlphaFoldDB" id="A0A6V8N1F5"/>
<gene>
    <name evidence="1" type="ORF">GMPD_38130</name>
    <name evidence="2" type="ORF">M1B72_02690</name>
</gene>
<dbReference type="CDD" id="cd16413">
    <property type="entry name" value="DGQHR_domain"/>
    <property type="match status" value="1"/>
</dbReference>
<dbReference type="InterPro" id="IPR017642">
    <property type="entry name" value="DNA_S_mod_DndB"/>
</dbReference>
<dbReference type="NCBIfam" id="TIGR03187">
    <property type="entry name" value="DGQHR"/>
    <property type="match status" value="1"/>
</dbReference>
<keyword evidence="4" id="KW-1185">Reference proteome</keyword>
<evidence type="ECO:0000313" key="1">
    <source>
        <dbReference type="EMBL" id="GFO65894.1"/>
    </source>
</evidence>
<reference evidence="1" key="2">
    <citation type="journal article" date="2021" name="Int. J. Syst. Evol. Microbiol.">
        <title>Geomonas silvestris sp. nov., Geomonas paludis sp. nov. and Geomonas limicola sp. nov., isolated from terrestrial environments, and emended description of the genus Geomonas.</title>
        <authorList>
            <person name="Itoh H."/>
            <person name="Xu Z."/>
            <person name="Masuda Y."/>
            <person name="Ushijima N."/>
            <person name="Hayakawa C."/>
            <person name="Shiratori Y."/>
            <person name="Senoo K."/>
        </authorList>
    </citation>
    <scope>NUCLEOTIDE SEQUENCE</scope>
    <source>
        <strain evidence="1">Red736</strain>
    </source>
</reference>
<dbReference type="Proteomes" id="UP000568888">
    <property type="component" value="Unassembled WGS sequence"/>
</dbReference>
<sequence>MAPNRDMLIVRALRTVQARETEVFMFFCPGEDVLKIADISRICRDESEKLEGFQRKEIKNHVNGIVEYLDKGHVLFPNAIILAFSKEIEFKQARGKNPDGVTDIADIGTLIVPIRAEGHRAAWIVDGQQRSIALTKSKSSGIPVPVVAFIAPDLETQRSQFILVNKAKPLPTRLINELLPEVDTHLPKDLSVKKIPSELCNLLNADPGSPFYRLIERESLKTPEAHSDGIVNDTAVIEVIKKSLGTPLGALAQYKAWGSDSADTTGMYQTLVIFWRAVKEVFPDAWGVPPAQSRLMHGAGIKAMGVLMDKIMGRITVRSDSSQEIKAALQAIAPNCAWTKGTWEGLGMRWNEIQNVTSHIKILSDYLVKLDCNARKTP</sequence>
<dbReference type="RefSeq" id="WP_183350372.1">
    <property type="nucleotide sequence ID" value="NZ_BLXY01000013.1"/>
</dbReference>